<sequence length="251" mass="27276">MDVSVNRDGMLVVVDEEGVRHVIDSTAIVSWSTLLGYRNAVDTVDAIVHVARNGEPAPCPESGDNCWTDDYFALEHVETARELEAFTAAEEGRAADPRSPALRGAIAARRASLDPVGAGRDRDSLLARCQQATRVALGVLDPESPPSAVRRSDLTCEVEPRTLDCEYRRREFTAADREKVRDILIPAIPALAAQLPRFCHSLTPHDLDPLAAPELSPMSRATRESARMDTIAARYANPDDPDGAPPASEEN</sequence>
<keyword evidence="3" id="KW-1185">Reference proteome</keyword>
<comment type="caution">
    <text evidence="2">The sequence shown here is derived from an EMBL/GenBank/DDBJ whole genome shotgun (WGS) entry which is preliminary data.</text>
</comment>
<organism evidence="2 3">
    <name type="scientific">Nesterenkonia jeotgali</name>
    <dbReference type="NCBI Taxonomy" id="317018"/>
    <lineage>
        <taxon>Bacteria</taxon>
        <taxon>Bacillati</taxon>
        <taxon>Actinomycetota</taxon>
        <taxon>Actinomycetes</taxon>
        <taxon>Micrococcales</taxon>
        <taxon>Micrococcaceae</taxon>
        <taxon>Nesterenkonia</taxon>
    </lineage>
</organism>
<dbReference type="STRING" id="317018.AVL63_02915"/>
<dbReference type="AlphaFoldDB" id="A0A0W8IG99"/>
<name>A0A0W8IG99_9MICC</name>
<evidence type="ECO:0000313" key="3">
    <source>
        <dbReference type="Proteomes" id="UP000054023"/>
    </source>
</evidence>
<gene>
    <name evidence="2" type="ORF">AVL63_02915</name>
</gene>
<reference evidence="3" key="1">
    <citation type="submission" date="2015-12" db="EMBL/GenBank/DDBJ databases">
        <authorList>
            <person name="Nair G.R."/>
            <person name="Kaur G."/>
            <person name="Mayilraj S."/>
        </authorList>
    </citation>
    <scope>NUCLEOTIDE SEQUENCE [LARGE SCALE GENOMIC DNA]</scope>
    <source>
        <strain evidence="3">CD08_7</strain>
    </source>
</reference>
<accession>A0A0W8IG99</accession>
<dbReference type="OrthoDB" id="9921209at2"/>
<dbReference type="EMBL" id="LQBM01000003">
    <property type="protein sequence ID" value="KUG58990.1"/>
    <property type="molecule type" value="Genomic_DNA"/>
</dbReference>
<evidence type="ECO:0000256" key="1">
    <source>
        <dbReference type="SAM" id="MobiDB-lite"/>
    </source>
</evidence>
<feature type="region of interest" description="Disordered" evidence="1">
    <location>
        <begin position="208"/>
        <end position="251"/>
    </location>
</feature>
<evidence type="ECO:0000313" key="2">
    <source>
        <dbReference type="EMBL" id="KUG58990.1"/>
    </source>
</evidence>
<proteinExistence type="predicted"/>
<dbReference type="RefSeq" id="WP_058888672.1">
    <property type="nucleotide sequence ID" value="NZ_LQBM01000003.1"/>
</dbReference>
<dbReference type="Proteomes" id="UP000054023">
    <property type="component" value="Unassembled WGS sequence"/>
</dbReference>
<protein>
    <submittedName>
        <fullName evidence="2">Uncharacterized protein</fullName>
    </submittedName>
</protein>